<organism evidence="12 13">
    <name type="scientific">Cordyceps militaris</name>
    <name type="common">Caterpillar fungus</name>
    <name type="synonym">Clavaria militaris</name>
    <dbReference type="NCBI Taxonomy" id="73501"/>
    <lineage>
        <taxon>Eukaryota</taxon>
        <taxon>Fungi</taxon>
        <taxon>Dikarya</taxon>
        <taxon>Ascomycota</taxon>
        <taxon>Pezizomycotina</taxon>
        <taxon>Sordariomycetes</taxon>
        <taxon>Hypocreomycetidae</taxon>
        <taxon>Hypocreales</taxon>
        <taxon>Cordycipitaceae</taxon>
        <taxon>Cordyceps</taxon>
    </lineage>
</organism>
<evidence type="ECO:0000256" key="2">
    <source>
        <dbReference type="ARBA" id="ARBA00004167"/>
    </source>
</evidence>
<evidence type="ECO:0000256" key="7">
    <source>
        <dbReference type="ARBA" id="ARBA00023002"/>
    </source>
</evidence>
<evidence type="ECO:0000256" key="3">
    <source>
        <dbReference type="ARBA" id="ARBA00010617"/>
    </source>
</evidence>
<dbReference type="InterPro" id="IPR017972">
    <property type="entry name" value="Cyt_P450_CS"/>
</dbReference>
<dbReference type="VEuPathDB" id="FungiDB:CCM_05306"/>
<keyword evidence="6" id="KW-1133">Transmembrane helix</keyword>
<evidence type="ECO:0000256" key="4">
    <source>
        <dbReference type="ARBA" id="ARBA00022692"/>
    </source>
</evidence>
<dbReference type="CDD" id="cd11063">
    <property type="entry name" value="CYP52"/>
    <property type="match status" value="1"/>
</dbReference>
<evidence type="ECO:0000256" key="6">
    <source>
        <dbReference type="ARBA" id="ARBA00022989"/>
    </source>
</evidence>
<dbReference type="GO" id="GO:0016712">
    <property type="term" value="F:oxidoreductase activity, acting on paired donors, with incorporation or reduction of molecular oxygen, reduced flavin or flavoprotein as one donor, and incorporation of one atom of oxygen"/>
    <property type="evidence" value="ECO:0007669"/>
    <property type="project" value="InterPro"/>
</dbReference>
<reference evidence="12 13" key="1">
    <citation type="journal article" date="2017" name="BMC Genomics">
        <title>Chromosome level assembly and secondary metabolite potential of the parasitic fungus Cordyceps militaris.</title>
        <authorList>
            <person name="Kramer G.J."/>
            <person name="Nodwell J.R."/>
        </authorList>
    </citation>
    <scope>NUCLEOTIDE SEQUENCE [LARGE SCALE GENOMIC DNA]</scope>
    <source>
        <strain evidence="12 13">ATCC 34164</strain>
    </source>
</reference>
<accession>A0A2H4S850</accession>
<dbReference type="EMBL" id="CP023322">
    <property type="protein sequence ID" value="ATY59283.1"/>
    <property type="molecule type" value="Genomic_DNA"/>
</dbReference>
<dbReference type="InterPro" id="IPR036396">
    <property type="entry name" value="Cyt_P450_sf"/>
</dbReference>
<evidence type="ECO:0000256" key="5">
    <source>
        <dbReference type="ARBA" id="ARBA00022723"/>
    </source>
</evidence>
<keyword evidence="4" id="KW-0812">Transmembrane</keyword>
<dbReference type="PANTHER" id="PTHR24287:SF17">
    <property type="entry name" value="P450, PUTATIVE (EUROFUNG)-RELATED"/>
    <property type="match status" value="1"/>
</dbReference>
<dbReference type="Proteomes" id="UP000323067">
    <property type="component" value="Chromosome iv"/>
</dbReference>
<dbReference type="PRINTS" id="PR01239">
    <property type="entry name" value="EP450IICYP52"/>
</dbReference>
<dbReference type="PANTHER" id="PTHR24287">
    <property type="entry name" value="P450, PUTATIVE (EUROFUNG)-RELATED"/>
    <property type="match status" value="1"/>
</dbReference>
<dbReference type="SUPFAM" id="SSF48264">
    <property type="entry name" value="Cytochrome P450"/>
    <property type="match status" value="1"/>
</dbReference>
<comment type="cofactor">
    <cofactor evidence="1">
        <name>heme</name>
        <dbReference type="ChEBI" id="CHEBI:30413"/>
    </cofactor>
</comment>
<dbReference type="Pfam" id="PF00067">
    <property type="entry name" value="p450"/>
    <property type="match status" value="2"/>
</dbReference>
<dbReference type="Gene3D" id="1.10.630.10">
    <property type="entry name" value="Cytochrome P450"/>
    <property type="match status" value="1"/>
</dbReference>
<dbReference type="InterPro" id="IPR047146">
    <property type="entry name" value="Cyt_P450_E_CYP52_fungi"/>
</dbReference>
<evidence type="ECO:0000313" key="12">
    <source>
        <dbReference type="EMBL" id="ATY59283.1"/>
    </source>
</evidence>
<keyword evidence="8 11" id="KW-0408">Iron</keyword>
<dbReference type="PROSITE" id="PS00086">
    <property type="entry name" value="CYTOCHROME_P450"/>
    <property type="match status" value="1"/>
</dbReference>
<dbReference type="InterPro" id="IPR002974">
    <property type="entry name" value="Cyt_P450_E_CYP52_ascomycetes"/>
</dbReference>
<evidence type="ECO:0000256" key="8">
    <source>
        <dbReference type="ARBA" id="ARBA00023004"/>
    </source>
</evidence>
<evidence type="ECO:0000256" key="10">
    <source>
        <dbReference type="ARBA" id="ARBA00023136"/>
    </source>
</evidence>
<evidence type="ECO:0000256" key="9">
    <source>
        <dbReference type="ARBA" id="ARBA00023033"/>
    </source>
</evidence>
<dbReference type="GO" id="GO:0005506">
    <property type="term" value="F:iron ion binding"/>
    <property type="evidence" value="ECO:0007669"/>
    <property type="project" value="InterPro"/>
</dbReference>
<sequence length="517" mass="58826">MGIVTAVFMLLLAPAVLHLVYSLLLRHFSVRRGKHCQTTCPTGPIKDGFFGLDFIYDIIFRKREDNYLTSTCRLFRQFGSTYSMKSCVWETIFTNDSQNIKTLLATSFHDFELPKLRRDAISTLLGTGIFSVNGAPWSHTRALLRPCFANRDKVAVTAMLEDHFQSLLHHIPQNGDEVDLQPLYFALTMDFATEFLTATSSHMLDKTKSHEKEWQFFEDYTICSEEVIKKMCLGPLQILRYNRAAEQAKKRVFRYMDDFIDDALKNTDAGESSELNVLTKLAAVTQDRKVLRDQMLHLLLASRDTTASLLCNLFFMLAKEPAMYETLRQEVRGVCGDAPPSPEQLKQMVYLCRCVQEYAPPLERSPQDQKAFALTSRVALRLHPVIPTNAREATRDTTLPAGGGKDGTEPLLVPKGTFVVYNVFAMHRDEAVYGADADKFRPDRWAGLRPGWAYLPFNGGPRICLGQQIALLESQYLVARMVQTFRTMDSRESRDWEELFALAITCKHGVKVKLDWA</sequence>
<dbReference type="PRINTS" id="PR00385">
    <property type="entry name" value="P450"/>
</dbReference>
<comment type="subcellular location">
    <subcellularLocation>
        <location evidence="2">Membrane</location>
        <topology evidence="2">Single-pass membrane protein</topology>
    </subcellularLocation>
</comment>
<keyword evidence="5 11" id="KW-0479">Metal-binding</keyword>
<keyword evidence="10" id="KW-0472">Membrane</keyword>
<dbReference type="OrthoDB" id="1470350at2759"/>
<dbReference type="AlphaFoldDB" id="A0A2H4S850"/>
<gene>
    <name evidence="12" type="ORF">A9K55_002672</name>
</gene>
<evidence type="ECO:0000313" key="13">
    <source>
        <dbReference type="Proteomes" id="UP000323067"/>
    </source>
</evidence>
<dbReference type="VEuPathDB" id="FungiDB:A9K55_002672"/>
<dbReference type="GO" id="GO:0020037">
    <property type="term" value="F:heme binding"/>
    <property type="evidence" value="ECO:0007669"/>
    <property type="project" value="InterPro"/>
</dbReference>
<keyword evidence="7 11" id="KW-0560">Oxidoreductase</keyword>
<protein>
    <submittedName>
        <fullName evidence="12">Cytochrome P450 alkane</fullName>
    </submittedName>
</protein>
<keyword evidence="9 11" id="KW-0503">Monooxygenase</keyword>
<proteinExistence type="inferred from homology"/>
<keyword evidence="11" id="KW-0349">Heme</keyword>
<dbReference type="GO" id="GO:0016020">
    <property type="term" value="C:membrane"/>
    <property type="evidence" value="ECO:0007669"/>
    <property type="project" value="UniProtKB-SubCell"/>
</dbReference>
<evidence type="ECO:0000256" key="1">
    <source>
        <dbReference type="ARBA" id="ARBA00001971"/>
    </source>
</evidence>
<evidence type="ECO:0000256" key="11">
    <source>
        <dbReference type="RuleBase" id="RU000461"/>
    </source>
</evidence>
<comment type="similarity">
    <text evidence="3 11">Belongs to the cytochrome P450 family.</text>
</comment>
<dbReference type="InterPro" id="IPR001128">
    <property type="entry name" value="Cyt_P450"/>
</dbReference>
<name>A0A2H4S850_CORMI</name>